<proteinExistence type="predicted"/>
<sequence length="213" mass="25034">MNITKIILPELFAKGHYSLPPKQIDIENLNKSFYEDNKLSDFCNVPAIYLTYIGEYNGKHVLKFGKSNDFVNRDLNQHRKMYKKFNVIKIWETMANDLVETKIKTNFASKGMLTVLSKKILGIKCKEETKRELVVLNEVNGLDYCINMISEVVKNTKFPQEHKYEDEIKELNNKYNYALKTIKLLEDNNQNLKESVQNLKENVEDLRYVLKKN</sequence>
<name>A0ABM7NUD0_9VIRU</name>
<dbReference type="GeneID" id="80558995"/>
<dbReference type="EMBL" id="AP024483">
    <property type="protein sequence ID" value="BCS83790.1"/>
    <property type="molecule type" value="Genomic_DNA"/>
</dbReference>
<reference evidence="2 3" key="1">
    <citation type="submission" date="2021-02" db="EMBL/GenBank/DDBJ databases">
        <title>Cotonvirus japonicus, which uses Golgi apparatus of host cells for its virion factory, phylogenetically links tailed tupanvirus and icosahedral mimivirus.</title>
        <authorList>
            <person name="Takahashi H."/>
            <person name="Fukaya S."/>
            <person name="Song C."/>
            <person name="Murata K."/>
            <person name="Takemura M."/>
        </authorList>
    </citation>
    <scope>NUCLEOTIDE SEQUENCE [LARGE SCALE GENOMIC DNA]</scope>
</reference>
<evidence type="ECO:0000256" key="1">
    <source>
        <dbReference type="SAM" id="Coils"/>
    </source>
</evidence>
<keyword evidence="3" id="KW-1185">Reference proteome</keyword>
<dbReference type="RefSeq" id="YP_010842398.1">
    <property type="nucleotide sequence ID" value="NC_079139.1"/>
</dbReference>
<evidence type="ECO:0000313" key="3">
    <source>
        <dbReference type="Proteomes" id="UP001321479"/>
    </source>
</evidence>
<keyword evidence="1" id="KW-0175">Coiled coil</keyword>
<evidence type="ECO:0000313" key="2">
    <source>
        <dbReference type="EMBL" id="BCS83790.1"/>
    </source>
</evidence>
<organism evidence="2 3">
    <name type="scientific">Cotonvirus japonicus</name>
    <dbReference type="NCBI Taxonomy" id="2811091"/>
    <lineage>
        <taxon>Viruses</taxon>
        <taxon>Varidnaviria</taxon>
        <taxon>Bamfordvirae</taxon>
        <taxon>Nucleocytoviricota</taxon>
        <taxon>Megaviricetes</taxon>
        <taxon>Imitervirales</taxon>
        <taxon>Mimiviridae</taxon>
        <taxon>Megamimivirinae</taxon>
        <taxon>Cotonvirus</taxon>
        <taxon>Cotonvirus japonicum</taxon>
    </lineage>
</organism>
<dbReference type="Proteomes" id="UP001321479">
    <property type="component" value="Segment"/>
</dbReference>
<accession>A0ABM7NUD0</accession>
<protein>
    <submittedName>
        <fullName evidence="2">BRO-N domain-containing protein</fullName>
    </submittedName>
</protein>
<feature type="coiled-coil region" evidence="1">
    <location>
        <begin position="168"/>
        <end position="209"/>
    </location>
</feature>